<keyword evidence="2" id="KW-1185">Reference proteome</keyword>
<name>A0A7X4HAH0_9BURK</name>
<reference evidence="1 2" key="1">
    <citation type="submission" date="2019-12" db="EMBL/GenBank/DDBJ databases">
        <title>Novel species isolated from a subtropical stream in China.</title>
        <authorList>
            <person name="Lu H."/>
        </authorList>
    </citation>
    <scope>NUCLEOTIDE SEQUENCE [LARGE SCALE GENOMIC DNA]</scope>
    <source>
        <strain evidence="1 2">FT127W</strain>
    </source>
</reference>
<sequence length="103" mass="11156">MNPYFAESYGRSIEVLGSQQHKNVTQLAALFVDKDASHVLIRNNEFSNAAVGVRVRGSHSVVTHNYFHDAAKITEQWGAIAIAIVGPHSATTTSISTTTSRAM</sequence>
<gene>
    <name evidence="1" type="ORF">GTP77_05240</name>
</gene>
<dbReference type="AlphaFoldDB" id="A0A7X4HAH0"/>
<comment type="caution">
    <text evidence="1">The sequence shown here is derived from an EMBL/GenBank/DDBJ whole genome shotgun (WGS) entry which is preliminary data.</text>
</comment>
<dbReference type="RefSeq" id="WP_161071133.1">
    <property type="nucleotide sequence ID" value="NZ_CP086370.1"/>
</dbReference>
<dbReference type="EMBL" id="WWCU01000004">
    <property type="protein sequence ID" value="MYN06737.1"/>
    <property type="molecule type" value="Genomic_DNA"/>
</dbReference>
<proteinExistence type="predicted"/>
<evidence type="ECO:0008006" key="3">
    <source>
        <dbReference type="Google" id="ProtNLM"/>
    </source>
</evidence>
<evidence type="ECO:0000313" key="2">
    <source>
        <dbReference type="Proteomes" id="UP000450676"/>
    </source>
</evidence>
<dbReference type="InterPro" id="IPR011050">
    <property type="entry name" value="Pectin_lyase_fold/virulence"/>
</dbReference>
<accession>A0A7X4HAH0</accession>
<organism evidence="1 2">
    <name type="scientific">Pseudoduganella aquatica</name>
    <dbReference type="NCBI Taxonomy" id="2660641"/>
    <lineage>
        <taxon>Bacteria</taxon>
        <taxon>Pseudomonadati</taxon>
        <taxon>Pseudomonadota</taxon>
        <taxon>Betaproteobacteria</taxon>
        <taxon>Burkholderiales</taxon>
        <taxon>Oxalobacteraceae</taxon>
        <taxon>Telluria group</taxon>
        <taxon>Pseudoduganella</taxon>
    </lineage>
</organism>
<evidence type="ECO:0000313" key="1">
    <source>
        <dbReference type="EMBL" id="MYN06737.1"/>
    </source>
</evidence>
<protein>
    <recommendedName>
        <fullName evidence="3">Right handed beta helix domain-containing protein</fullName>
    </recommendedName>
</protein>
<dbReference type="Proteomes" id="UP000450676">
    <property type="component" value="Unassembled WGS sequence"/>
</dbReference>
<dbReference type="SUPFAM" id="SSF51126">
    <property type="entry name" value="Pectin lyase-like"/>
    <property type="match status" value="1"/>
</dbReference>